<reference evidence="2" key="1">
    <citation type="submission" date="2023-09" db="EMBL/GenBank/DDBJ databases">
        <title>Paucibacter sp. APW11 Genome sequencing and assembly.</title>
        <authorList>
            <person name="Kim I."/>
        </authorList>
    </citation>
    <scope>NUCLEOTIDE SEQUENCE</scope>
    <source>
        <strain evidence="2">APW11</strain>
    </source>
</reference>
<gene>
    <name evidence="2" type="ORF">RQP53_03985</name>
</gene>
<proteinExistence type="predicted"/>
<feature type="chain" id="PRO_5047101330" description="MucB/RseB N-terminal domain-containing protein" evidence="1">
    <location>
        <begin position="31"/>
        <end position="240"/>
    </location>
</feature>
<accession>A0ABU3P786</accession>
<evidence type="ECO:0000313" key="3">
    <source>
        <dbReference type="Proteomes" id="UP001246372"/>
    </source>
</evidence>
<name>A0ABU3P786_9BURK</name>
<sequence>MRAPRISSCPSAGRRALLLALVALPLAAQAEPDPLWLKFLAHLDAVKTVAADESEVRFDVQRSGPESRSEHTVTRYRLDRWDGDKPVYVVTAAEPPLETNDARARQAEQLDQLNSGRKASTEWLRPDTPVRRSDEQAFGSKLLTRFEAEDKGLGRASQLQAWVDPLSGRPERIEVRGRFVFVLNLQIATDYQTDELGRSLPSQISGQLNIDAMGRGLRMDFGVSVQSWASRPASPRASTQ</sequence>
<keyword evidence="3" id="KW-1185">Reference proteome</keyword>
<dbReference type="Proteomes" id="UP001246372">
    <property type="component" value="Unassembled WGS sequence"/>
</dbReference>
<feature type="signal peptide" evidence="1">
    <location>
        <begin position="1"/>
        <end position="30"/>
    </location>
</feature>
<evidence type="ECO:0000313" key="2">
    <source>
        <dbReference type="EMBL" id="MDT8998432.1"/>
    </source>
</evidence>
<organism evidence="2 3">
    <name type="scientific">Roseateles aquae</name>
    <dbReference type="NCBI Taxonomy" id="3077235"/>
    <lineage>
        <taxon>Bacteria</taxon>
        <taxon>Pseudomonadati</taxon>
        <taxon>Pseudomonadota</taxon>
        <taxon>Betaproteobacteria</taxon>
        <taxon>Burkholderiales</taxon>
        <taxon>Sphaerotilaceae</taxon>
        <taxon>Roseateles</taxon>
    </lineage>
</organism>
<evidence type="ECO:0008006" key="4">
    <source>
        <dbReference type="Google" id="ProtNLM"/>
    </source>
</evidence>
<dbReference type="EMBL" id="JAVXZY010000001">
    <property type="protein sequence ID" value="MDT8998432.1"/>
    <property type="molecule type" value="Genomic_DNA"/>
</dbReference>
<evidence type="ECO:0000256" key="1">
    <source>
        <dbReference type="SAM" id="SignalP"/>
    </source>
</evidence>
<protein>
    <recommendedName>
        <fullName evidence="4">MucB/RseB N-terminal domain-containing protein</fullName>
    </recommendedName>
</protein>
<comment type="caution">
    <text evidence="2">The sequence shown here is derived from an EMBL/GenBank/DDBJ whole genome shotgun (WGS) entry which is preliminary data.</text>
</comment>
<keyword evidence="1" id="KW-0732">Signal</keyword>
<dbReference type="RefSeq" id="WP_315648767.1">
    <property type="nucleotide sequence ID" value="NZ_JAVXZY010000001.1"/>
</dbReference>